<dbReference type="Pfam" id="PF10531">
    <property type="entry name" value="SLBB"/>
    <property type="match status" value="3"/>
</dbReference>
<feature type="domain" description="Soluble ligand binding" evidence="5">
    <location>
        <begin position="179"/>
        <end position="221"/>
    </location>
</feature>
<dbReference type="Pfam" id="PF02563">
    <property type="entry name" value="Poly_export"/>
    <property type="match status" value="1"/>
</dbReference>
<feature type="domain" description="Soluble ligand binding" evidence="5">
    <location>
        <begin position="725"/>
        <end position="764"/>
    </location>
</feature>
<dbReference type="PANTHER" id="PTHR33619">
    <property type="entry name" value="POLYSACCHARIDE EXPORT PROTEIN GFCE-RELATED"/>
    <property type="match status" value="1"/>
</dbReference>
<feature type="compositionally biased region" description="Basic and acidic residues" evidence="2">
    <location>
        <begin position="25"/>
        <end position="34"/>
    </location>
</feature>
<protein>
    <recommendedName>
        <fullName evidence="8">Sugar transporter</fullName>
    </recommendedName>
</protein>
<dbReference type="PANTHER" id="PTHR33619:SF3">
    <property type="entry name" value="POLYSACCHARIDE EXPORT PROTEIN GFCE-RELATED"/>
    <property type="match status" value="1"/>
</dbReference>
<comment type="caution">
    <text evidence="6">The sequence shown here is derived from an EMBL/GenBank/DDBJ whole genome shotgun (WGS) entry which is preliminary data.</text>
</comment>
<proteinExistence type="predicted"/>
<feature type="region of interest" description="Disordered" evidence="2">
    <location>
        <begin position="670"/>
        <end position="696"/>
    </location>
</feature>
<feature type="region of interest" description="Disordered" evidence="2">
    <location>
        <begin position="22"/>
        <end position="53"/>
    </location>
</feature>
<sequence>MTIQALALLCLVGIAEGADKRRHTPEKMLPDDSRQALGLPGSGKPGDAIVGSDHSRQGNALEIAFSRRAGQSLRLYGYDAFAAATHATPPAFGTAQSDYLLGPGDELRVTIHGGKYDSNRRYTVNSNGDVIVDQLRPLTAAGLTLGDLRRQIEREVEITLSGHEAFVSLDGMRRMGILVTGAVARPGRHEVAGSATVFDALVAAGGVDKLGSLRDIRLVRSGSASSIDFYGLLQGGDGADPALRDGDRIVVPPIGPTVAVAGQVKRSGIFELPADGQPFRRESALALAGGSVLPGPARIVLFEISDEGAEKPVESEAGDGATTAGDRGLADGDLLLVSPAHEIRVGSVAIAGHIRHPGPRALSEVETLAGLLEGADLLPEPYLPFAILGTTDPATLARVMVPVDLQAVIDGRTDPMLNDDDTLIVLSSRDVAFLSSTAVVGLLRERGKGSAGSQSNCAGVAVLARGIAADRAGVLAGSPLARAASELLALPAPCPRVFDEHPDLLTFALKHSVLLRSGIARPGLYPVAGQADIADLARSAGGSGERLSVVDSAGAPKRKTDRQGVKRGDIVDANTPLFELGGHVRFPGMRPLAGAGTLRQALGDGTQNLAGLYPFFGVIERQDNSRMTRRLIAFSPHEVISGVSDRPLAEGDRIRLFAMDDIRTIMKAERRSERERTELEKNASETTAGLAVTSPVGRASAHEEAGSAVADLGLRSLMAEQAVIIHGAVRQPGNYPVEGRVRLELLLTAAGGMTAQADVDAIEVMSPDASPAPGTATSERRVVSLQAANGMTTEIGSGDVLRVNQIFNDREAYAVLAQGEVRRPGSFEVVRGERLSSLLVRAGGLTQEAYPAAAIFTRESARRQQAEAFTSAARNLDRELAMILMKPDPPPAAQMSQARQLSDELRKAQPAGRITVEADPAMLAVHPELDVVLEAGDRIYFPKRSLTVTVAGEVLAPASLQFKSDKTVSQYLSEAGGLTQYADSSRIFVLQPDGSARPLRISSWNHSATFIAPGSTIIVPRDPEPFEFFKFAQNIGSLLTQLSVSAAAVKVLSGDWGGRN</sequence>
<evidence type="ECO:0008006" key="8">
    <source>
        <dbReference type="Google" id="ProtNLM"/>
    </source>
</evidence>
<evidence type="ECO:0000313" key="6">
    <source>
        <dbReference type="EMBL" id="GEO41126.1"/>
    </source>
</evidence>
<feature type="domain" description="Polysaccharide export protein N-terminal" evidence="3">
    <location>
        <begin position="95"/>
        <end position="157"/>
    </location>
</feature>
<evidence type="ECO:0000259" key="4">
    <source>
        <dbReference type="Pfam" id="PF06251"/>
    </source>
</evidence>
<feature type="compositionally biased region" description="Basic and acidic residues" evidence="2">
    <location>
        <begin position="670"/>
        <end position="683"/>
    </location>
</feature>
<dbReference type="InterPro" id="IPR010425">
    <property type="entry name" value="Caps_synth_GfcC-like_C"/>
</dbReference>
<accession>A0A512DXF2</accession>
<evidence type="ECO:0000256" key="2">
    <source>
        <dbReference type="SAM" id="MobiDB-lite"/>
    </source>
</evidence>
<dbReference type="GO" id="GO:0015159">
    <property type="term" value="F:polysaccharide transmembrane transporter activity"/>
    <property type="evidence" value="ECO:0007669"/>
    <property type="project" value="InterPro"/>
</dbReference>
<dbReference type="Gene3D" id="3.10.560.10">
    <property type="entry name" value="Outer membrane lipoprotein wza domain like"/>
    <property type="match status" value="4"/>
</dbReference>
<dbReference type="InterPro" id="IPR049712">
    <property type="entry name" value="Poly_export"/>
</dbReference>
<gene>
    <name evidence="6" type="ORF">SAE02_52740</name>
</gene>
<dbReference type="EMBL" id="BJYZ01000026">
    <property type="protein sequence ID" value="GEO41126.1"/>
    <property type="molecule type" value="Genomic_DNA"/>
</dbReference>
<feature type="domain" description="Soluble ligand binding" evidence="5">
    <location>
        <begin position="819"/>
        <end position="853"/>
    </location>
</feature>
<keyword evidence="1" id="KW-0732">Signal</keyword>
<evidence type="ECO:0000256" key="1">
    <source>
        <dbReference type="ARBA" id="ARBA00022729"/>
    </source>
</evidence>
<name>A0A512DXF2_9PROT</name>
<evidence type="ECO:0000313" key="7">
    <source>
        <dbReference type="Proteomes" id="UP000321523"/>
    </source>
</evidence>
<evidence type="ECO:0000259" key="5">
    <source>
        <dbReference type="Pfam" id="PF10531"/>
    </source>
</evidence>
<feature type="domain" description="Capsule biosynthesis GfcC-like C-terminal" evidence="4">
    <location>
        <begin position="958"/>
        <end position="1023"/>
    </location>
</feature>
<evidence type="ECO:0000259" key="3">
    <source>
        <dbReference type="Pfam" id="PF02563"/>
    </source>
</evidence>
<keyword evidence="7" id="KW-1185">Reference proteome</keyword>
<dbReference type="Pfam" id="PF06251">
    <property type="entry name" value="Caps_syn_GfcC_C"/>
    <property type="match status" value="1"/>
</dbReference>
<dbReference type="Proteomes" id="UP000321523">
    <property type="component" value="Unassembled WGS sequence"/>
</dbReference>
<dbReference type="AlphaFoldDB" id="A0A512DXF2"/>
<dbReference type="InterPro" id="IPR019554">
    <property type="entry name" value="Soluble_ligand-bd"/>
</dbReference>
<dbReference type="InterPro" id="IPR003715">
    <property type="entry name" value="Poly_export_N"/>
</dbReference>
<reference evidence="6 7" key="1">
    <citation type="submission" date="2019-07" db="EMBL/GenBank/DDBJ databases">
        <title>Whole genome shotgun sequence of Skermanella aerolata NBRC 106429.</title>
        <authorList>
            <person name="Hosoyama A."/>
            <person name="Uohara A."/>
            <person name="Ohji S."/>
            <person name="Ichikawa N."/>
        </authorList>
    </citation>
    <scope>NUCLEOTIDE SEQUENCE [LARGE SCALE GENOMIC DNA]</scope>
    <source>
        <strain evidence="6 7">NBRC 106429</strain>
    </source>
</reference>
<organism evidence="6 7">
    <name type="scientific">Skermanella aerolata</name>
    <dbReference type="NCBI Taxonomy" id="393310"/>
    <lineage>
        <taxon>Bacteria</taxon>
        <taxon>Pseudomonadati</taxon>
        <taxon>Pseudomonadota</taxon>
        <taxon>Alphaproteobacteria</taxon>
        <taxon>Rhodospirillales</taxon>
        <taxon>Azospirillaceae</taxon>
        <taxon>Skermanella</taxon>
    </lineage>
</organism>